<evidence type="ECO:0000256" key="13">
    <source>
        <dbReference type="ARBA" id="ARBA00047630"/>
    </source>
</evidence>
<evidence type="ECO:0000313" key="17">
    <source>
        <dbReference type="Proteomes" id="UP000199437"/>
    </source>
</evidence>
<dbReference type="GO" id="GO:0004648">
    <property type="term" value="F:O-phospho-L-serine:2-oxoglutarate aminotransferase activity"/>
    <property type="evidence" value="ECO:0007669"/>
    <property type="project" value="UniProtKB-EC"/>
</dbReference>
<dbReference type="GO" id="GO:0019265">
    <property type="term" value="P:glycine biosynthetic process, by transamination of glyoxylate"/>
    <property type="evidence" value="ECO:0007669"/>
    <property type="project" value="TreeGrafter"/>
</dbReference>
<dbReference type="OrthoDB" id="975012at2"/>
<dbReference type="SUPFAM" id="SSF53383">
    <property type="entry name" value="PLP-dependent transferases"/>
    <property type="match status" value="1"/>
</dbReference>
<evidence type="ECO:0000256" key="2">
    <source>
        <dbReference type="ARBA" id="ARBA00005099"/>
    </source>
</evidence>
<dbReference type="Proteomes" id="UP000199437">
    <property type="component" value="Unassembled WGS sequence"/>
</dbReference>
<dbReference type="GO" id="GO:0008615">
    <property type="term" value="P:pyridoxine biosynthetic process"/>
    <property type="evidence" value="ECO:0007669"/>
    <property type="project" value="UniProtKB-KW"/>
</dbReference>
<evidence type="ECO:0000256" key="10">
    <source>
        <dbReference type="ARBA" id="ARBA00023096"/>
    </source>
</evidence>
<dbReference type="EC" id="2.6.1.52" evidence="4"/>
<dbReference type="InterPro" id="IPR015422">
    <property type="entry name" value="PyrdxlP-dep_Trfase_small"/>
</dbReference>
<comment type="catalytic activity">
    <reaction evidence="13">
        <text>4-(phosphooxy)-L-threonine + 2-oxoglutarate = (R)-3-hydroxy-2-oxo-4-phosphooxybutanoate + L-glutamate</text>
        <dbReference type="Rhea" id="RHEA:16573"/>
        <dbReference type="ChEBI" id="CHEBI:16810"/>
        <dbReference type="ChEBI" id="CHEBI:29985"/>
        <dbReference type="ChEBI" id="CHEBI:58452"/>
        <dbReference type="ChEBI" id="CHEBI:58538"/>
        <dbReference type="EC" id="2.6.1.52"/>
    </reaction>
</comment>
<dbReference type="InterPro" id="IPR022278">
    <property type="entry name" value="Pser_aminoTfrase"/>
</dbReference>
<evidence type="ECO:0000256" key="1">
    <source>
        <dbReference type="ARBA" id="ARBA00001933"/>
    </source>
</evidence>
<organism evidence="16 17">
    <name type="scientific">Roseivirga pacifica</name>
    <dbReference type="NCBI Taxonomy" id="1267423"/>
    <lineage>
        <taxon>Bacteria</taxon>
        <taxon>Pseudomonadati</taxon>
        <taxon>Bacteroidota</taxon>
        <taxon>Cytophagia</taxon>
        <taxon>Cytophagales</taxon>
        <taxon>Roseivirgaceae</taxon>
        <taxon>Roseivirga</taxon>
    </lineage>
</organism>
<reference evidence="17" key="1">
    <citation type="submission" date="2016-10" db="EMBL/GenBank/DDBJ databases">
        <authorList>
            <person name="Varghese N."/>
            <person name="Submissions S."/>
        </authorList>
    </citation>
    <scope>NUCLEOTIDE SEQUENCE [LARGE SCALE GENOMIC DNA]</scope>
    <source>
        <strain evidence="17">CGMCC 1.12402</strain>
    </source>
</reference>
<gene>
    <name evidence="16" type="ORF">SAMN05216290_2981</name>
</gene>
<evidence type="ECO:0000256" key="7">
    <source>
        <dbReference type="ARBA" id="ARBA00022605"/>
    </source>
</evidence>
<dbReference type="InterPro" id="IPR015424">
    <property type="entry name" value="PyrdxlP-dep_Trfase"/>
</dbReference>
<dbReference type="GeneID" id="99987663"/>
<sequence length="362" mass="40296">MPKKIFFTPGPSALYFTVEEHLKKALKDQVMEINHRSKQAEGYFHETVQNLKALMNIPEDYGIFFLSSATEIWERQIQNLVTEKSFHYCYGAFSNRFYDFAKKWGINAQQAASEFGQLPDTNPAIIPAGMELITMAINETSTGVSFPVEDIYAIRKAHPDALIAVDGVSGFPITDLDFTQIDSAYFSVQKCFGLPAGLGVWIVSPRAIEKAKAKAAQGLPIGTYNSIPNLLKNAEKGQTTFTANVLNIFLLSKVTDDMLEKGIDVIRREANYKAALLQHMVEEHPLLDHFVENKAHRSKTVVVANTSVDSTAIINKMAEKGLVIGNGYSAYKGKQIRIATFPTHSKEQIELLVDMLNDVRSV</sequence>
<dbReference type="PIRSF" id="PIRSF000525">
    <property type="entry name" value="SerC"/>
    <property type="match status" value="1"/>
</dbReference>
<dbReference type="UniPathway" id="UPA00135">
    <property type="reaction ID" value="UER00197"/>
</dbReference>
<evidence type="ECO:0000256" key="8">
    <source>
        <dbReference type="ARBA" id="ARBA00022679"/>
    </source>
</evidence>
<dbReference type="GO" id="GO:0006564">
    <property type="term" value="P:L-serine biosynthetic process"/>
    <property type="evidence" value="ECO:0007669"/>
    <property type="project" value="UniProtKB-KW"/>
</dbReference>
<feature type="domain" description="Aminotransferase class V" evidence="15">
    <location>
        <begin position="25"/>
        <end position="330"/>
    </location>
</feature>
<comment type="pathway">
    <text evidence="2">Amino-acid biosynthesis; L-serine biosynthesis; L-serine from 3-phospho-D-glycerate: step 2/3.</text>
</comment>
<evidence type="ECO:0000313" key="16">
    <source>
        <dbReference type="EMBL" id="SEW33291.1"/>
    </source>
</evidence>
<dbReference type="EMBL" id="FOIR01000002">
    <property type="protein sequence ID" value="SEW33291.1"/>
    <property type="molecule type" value="Genomic_DNA"/>
</dbReference>
<dbReference type="GO" id="GO:0004760">
    <property type="term" value="F:L-serine-pyruvate transaminase activity"/>
    <property type="evidence" value="ECO:0007669"/>
    <property type="project" value="TreeGrafter"/>
</dbReference>
<keyword evidence="10" id="KW-0664">Pyridoxine biosynthesis</keyword>
<accession>A0A1I0QZA3</accession>
<comment type="similarity">
    <text evidence="3">Belongs to the class-V pyridoxal-phosphate-dependent aminotransferase family. SerC subfamily.</text>
</comment>
<keyword evidence="9" id="KW-0663">Pyridoxal phosphate</keyword>
<dbReference type="Gene3D" id="3.90.1150.10">
    <property type="entry name" value="Aspartate Aminotransferase, domain 1"/>
    <property type="match status" value="1"/>
</dbReference>
<dbReference type="RefSeq" id="WP_090259356.1">
    <property type="nucleotide sequence ID" value="NZ_FOIR01000002.1"/>
</dbReference>
<dbReference type="InterPro" id="IPR015421">
    <property type="entry name" value="PyrdxlP-dep_Trfase_major"/>
</dbReference>
<evidence type="ECO:0000256" key="5">
    <source>
        <dbReference type="ARBA" id="ARBA00022490"/>
    </source>
</evidence>
<comment type="catalytic activity">
    <reaction evidence="14">
        <text>O-phospho-L-serine + 2-oxoglutarate = 3-phosphooxypyruvate + L-glutamate</text>
        <dbReference type="Rhea" id="RHEA:14329"/>
        <dbReference type="ChEBI" id="CHEBI:16810"/>
        <dbReference type="ChEBI" id="CHEBI:18110"/>
        <dbReference type="ChEBI" id="CHEBI:29985"/>
        <dbReference type="ChEBI" id="CHEBI:57524"/>
        <dbReference type="EC" id="2.6.1.52"/>
    </reaction>
</comment>
<dbReference type="PANTHER" id="PTHR21152">
    <property type="entry name" value="AMINOTRANSFERASE CLASS V"/>
    <property type="match status" value="1"/>
</dbReference>
<evidence type="ECO:0000256" key="14">
    <source>
        <dbReference type="ARBA" id="ARBA00049007"/>
    </source>
</evidence>
<proteinExistence type="inferred from homology"/>
<comment type="cofactor">
    <cofactor evidence="1">
        <name>pyridoxal 5'-phosphate</name>
        <dbReference type="ChEBI" id="CHEBI:597326"/>
    </cofactor>
</comment>
<keyword evidence="8 16" id="KW-0808">Transferase</keyword>
<dbReference type="Pfam" id="PF00266">
    <property type="entry name" value="Aminotran_5"/>
    <property type="match status" value="1"/>
</dbReference>
<keyword evidence="5" id="KW-0963">Cytoplasm</keyword>
<evidence type="ECO:0000256" key="12">
    <source>
        <dbReference type="ARBA" id="ARBA00031421"/>
    </source>
</evidence>
<evidence type="ECO:0000256" key="9">
    <source>
        <dbReference type="ARBA" id="ARBA00022898"/>
    </source>
</evidence>
<protein>
    <recommendedName>
        <fullName evidence="4">phosphoserine transaminase</fullName>
        <ecNumber evidence="4">2.6.1.52</ecNumber>
    </recommendedName>
    <alternativeName>
        <fullName evidence="12">Phosphohydroxythreonine aminotransferase</fullName>
    </alternativeName>
</protein>
<keyword evidence="6 16" id="KW-0032">Aminotransferase</keyword>
<dbReference type="Gene3D" id="3.40.640.10">
    <property type="entry name" value="Type I PLP-dependent aspartate aminotransferase-like (Major domain)"/>
    <property type="match status" value="1"/>
</dbReference>
<evidence type="ECO:0000256" key="11">
    <source>
        <dbReference type="ARBA" id="ARBA00023299"/>
    </source>
</evidence>
<dbReference type="InterPro" id="IPR000192">
    <property type="entry name" value="Aminotrans_V_dom"/>
</dbReference>
<dbReference type="PANTHER" id="PTHR21152:SF40">
    <property type="entry name" value="ALANINE--GLYOXYLATE AMINOTRANSFERASE"/>
    <property type="match status" value="1"/>
</dbReference>
<evidence type="ECO:0000256" key="4">
    <source>
        <dbReference type="ARBA" id="ARBA00013030"/>
    </source>
</evidence>
<keyword evidence="11" id="KW-0718">Serine biosynthesis</keyword>
<evidence type="ECO:0000259" key="15">
    <source>
        <dbReference type="Pfam" id="PF00266"/>
    </source>
</evidence>
<keyword evidence="17" id="KW-1185">Reference proteome</keyword>
<keyword evidence="7" id="KW-0028">Amino-acid biosynthesis</keyword>
<dbReference type="GO" id="GO:0008453">
    <property type="term" value="F:alanine-glyoxylate transaminase activity"/>
    <property type="evidence" value="ECO:0007669"/>
    <property type="project" value="TreeGrafter"/>
</dbReference>
<dbReference type="AlphaFoldDB" id="A0A1I0QZA3"/>
<evidence type="ECO:0000256" key="3">
    <source>
        <dbReference type="ARBA" id="ARBA00006904"/>
    </source>
</evidence>
<name>A0A1I0QZA3_9BACT</name>
<evidence type="ECO:0000256" key="6">
    <source>
        <dbReference type="ARBA" id="ARBA00022576"/>
    </source>
</evidence>
<dbReference type="STRING" id="1267423.SAMN05216290_2981"/>